<evidence type="ECO:0000256" key="6">
    <source>
        <dbReference type="ARBA" id="ARBA00023136"/>
    </source>
</evidence>
<dbReference type="Gene3D" id="1.20.1250.20">
    <property type="entry name" value="MFS general substrate transporter like domains"/>
    <property type="match status" value="1"/>
</dbReference>
<dbReference type="PRINTS" id="PR00171">
    <property type="entry name" value="SUGRTRNSPORT"/>
</dbReference>
<dbReference type="InterPro" id="IPR003663">
    <property type="entry name" value="Sugar/inositol_transpt"/>
</dbReference>
<feature type="transmembrane region" description="Helical" evidence="9">
    <location>
        <begin position="383"/>
        <end position="410"/>
    </location>
</feature>
<feature type="transmembrane region" description="Helical" evidence="9">
    <location>
        <begin position="453"/>
        <end position="473"/>
    </location>
</feature>
<sequence>MGRGFTIGLAAFAATGSFLFGYDSGVMTDVIESKNFLAFFNTVQTSPIIGAINSTFSGGGGNIYLGFPTSNMPSEKEEGTLTSQPVAAFGALQGGLTMDRFGRKFTIQMGAFICLVGAILQTAAQNLAMMLVGRILAGWAVGLLSMSVPVYQAECAHPRSRGFIIGLSQQMIGIGFIVSTWVGFGSLHAPETSEFQWRFPLAFQAVPCLLLAVGMFFMPESPRYLVEKERYEEGMKILRKLHYDGTNDEWIQTEFNEIRTTIEAEKAVTVSGWLIMFQVPQWRTRLLHGIAVQAFAQMTAVNVIGYYQTILYNSLGITGGRNILVAGIYNCVGPVCNLIFIVFLLDKVGRRKPMLFGSIAITIVLICEAALTSVNEDGSRTSYSIAGVFFIFCITVIFSFSYGSCAWVYMAEVMPMQIRGRGNAVATSLGNWVVSTIWNQVSPIAFGKIHWRFYLVFILFNVCISIPTVFFFFKETKQKSLEEIDLLFGGRALGTLPENVEGKAAEADPTNKAEETGVSYANVEHTDNKV</sequence>
<keyword evidence="4 9" id="KW-0812">Transmembrane</keyword>
<feature type="compositionally biased region" description="Basic and acidic residues" evidence="8">
    <location>
        <begin position="501"/>
        <end position="515"/>
    </location>
</feature>
<feature type="signal peptide" evidence="10">
    <location>
        <begin position="1"/>
        <end position="21"/>
    </location>
</feature>
<dbReference type="PANTHER" id="PTHR48022">
    <property type="entry name" value="PLASTIDIC GLUCOSE TRANSPORTER 4"/>
    <property type="match status" value="1"/>
</dbReference>
<dbReference type="InterPro" id="IPR005828">
    <property type="entry name" value="MFS_sugar_transport-like"/>
</dbReference>
<evidence type="ECO:0000256" key="3">
    <source>
        <dbReference type="ARBA" id="ARBA00022448"/>
    </source>
</evidence>
<name>A0A1F7ZWH5_9EURO</name>
<dbReference type="AlphaFoldDB" id="A0A1F7ZWH5"/>
<feature type="domain" description="Major facilitator superfamily (MFS) profile" evidence="11">
    <location>
        <begin position="9"/>
        <end position="479"/>
    </location>
</feature>
<dbReference type="GO" id="GO:0005351">
    <property type="term" value="F:carbohydrate:proton symporter activity"/>
    <property type="evidence" value="ECO:0007669"/>
    <property type="project" value="TreeGrafter"/>
</dbReference>
<feature type="transmembrane region" description="Helical" evidence="9">
    <location>
        <begin position="199"/>
        <end position="218"/>
    </location>
</feature>
<dbReference type="InterPro" id="IPR050360">
    <property type="entry name" value="MFS_Sugar_Transporters"/>
</dbReference>
<evidence type="ECO:0000256" key="1">
    <source>
        <dbReference type="ARBA" id="ARBA00004141"/>
    </source>
</evidence>
<reference evidence="12 13" key="1">
    <citation type="journal article" date="2016" name="Genome Biol. Evol.">
        <title>Draft genome sequence of an aflatoxigenic Aspergillus species, A. bombycis.</title>
        <authorList>
            <person name="Moore G.G."/>
            <person name="Mack B.M."/>
            <person name="Beltz S.B."/>
            <person name="Gilbert M.K."/>
        </authorList>
    </citation>
    <scope>NUCLEOTIDE SEQUENCE [LARGE SCALE GENOMIC DNA]</scope>
    <source>
        <strain evidence="13">NRRL 26010</strain>
    </source>
</reference>
<dbReference type="InterPro" id="IPR036259">
    <property type="entry name" value="MFS_trans_sf"/>
</dbReference>
<evidence type="ECO:0000256" key="9">
    <source>
        <dbReference type="SAM" id="Phobius"/>
    </source>
</evidence>
<dbReference type="FunFam" id="1.20.1250.20:FF:000090">
    <property type="entry name" value="MFS sugar transporter, putative"/>
    <property type="match status" value="1"/>
</dbReference>
<comment type="similarity">
    <text evidence="2 7">Belongs to the major facilitator superfamily. Sugar transporter (TC 2.A.1.1) family.</text>
</comment>
<comment type="caution">
    <text evidence="12">The sequence shown here is derived from an EMBL/GenBank/DDBJ whole genome shotgun (WGS) entry which is preliminary data.</text>
</comment>
<accession>A0A1F7ZWH5</accession>
<keyword evidence="6 9" id="KW-0472">Membrane</keyword>
<dbReference type="InterPro" id="IPR020846">
    <property type="entry name" value="MFS_dom"/>
</dbReference>
<dbReference type="InterPro" id="IPR005829">
    <property type="entry name" value="Sugar_transporter_CS"/>
</dbReference>
<dbReference type="NCBIfam" id="TIGR00879">
    <property type="entry name" value="SP"/>
    <property type="match status" value="1"/>
</dbReference>
<evidence type="ECO:0000256" key="4">
    <source>
        <dbReference type="ARBA" id="ARBA00022692"/>
    </source>
</evidence>
<dbReference type="Proteomes" id="UP000179179">
    <property type="component" value="Unassembled WGS sequence"/>
</dbReference>
<feature type="transmembrane region" description="Helical" evidence="9">
    <location>
        <begin position="130"/>
        <end position="151"/>
    </location>
</feature>
<feature type="transmembrane region" description="Helical" evidence="9">
    <location>
        <begin position="422"/>
        <end position="441"/>
    </location>
</feature>
<dbReference type="GO" id="GO:0016020">
    <property type="term" value="C:membrane"/>
    <property type="evidence" value="ECO:0007669"/>
    <property type="project" value="UniProtKB-SubCell"/>
</dbReference>
<feature type="transmembrane region" description="Helical" evidence="9">
    <location>
        <begin position="354"/>
        <end position="371"/>
    </location>
</feature>
<keyword evidence="13" id="KW-1185">Reference proteome</keyword>
<dbReference type="PROSITE" id="PS00216">
    <property type="entry name" value="SUGAR_TRANSPORT_1"/>
    <property type="match status" value="2"/>
</dbReference>
<feature type="transmembrane region" description="Helical" evidence="9">
    <location>
        <begin position="286"/>
        <end position="307"/>
    </location>
</feature>
<dbReference type="Pfam" id="PF00083">
    <property type="entry name" value="Sugar_tr"/>
    <property type="match status" value="1"/>
</dbReference>
<organism evidence="12 13">
    <name type="scientific">Aspergillus bombycis</name>
    <dbReference type="NCBI Taxonomy" id="109264"/>
    <lineage>
        <taxon>Eukaryota</taxon>
        <taxon>Fungi</taxon>
        <taxon>Dikarya</taxon>
        <taxon>Ascomycota</taxon>
        <taxon>Pezizomycotina</taxon>
        <taxon>Eurotiomycetes</taxon>
        <taxon>Eurotiomycetidae</taxon>
        <taxon>Eurotiales</taxon>
        <taxon>Aspergillaceae</taxon>
        <taxon>Aspergillus</taxon>
    </lineage>
</organism>
<evidence type="ECO:0000256" key="7">
    <source>
        <dbReference type="RuleBase" id="RU003346"/>
    </source>
</evidence>
<feature type="transmembrane region" description="Helical" evidence="9">
    <location>
        <begin position="327"/>
        <end position="345"/>
    </location>
</feature>
<dbReference type="PROSITE" id="PS50850">
    <property type="entry name" value="MFS"/>
    <property type="match status" value="1"/>
</dbReference>
<evidence type="ECO:0000256" key="8">
    <source>
        <dbReference type="SAM" id="MobiDB-lite"/>
    </source>
</evidence>
<dbReference type="PANTHER" id="PTHR48022:SF80">
    <property type="entry name" value="SUGAR TRANSPORTER, PUTATIVE (AFU_ORTHOLOGUE AFUA_3G12170)-RELATED"/>
    <property type="match status" value="1"/>
</dbReference>
<evidence type="ECO:0000256" key="10">
    <source>
        <dbReference type="SAM" id="SignalP"/>
    </source>
</evidence>
<evidence type="ECO:0000313" key="13">
    <source>
        <dbReference type="Proteomes" id="UP000179179"/>
    </source>
</evidence>
<comment type="subcellular location">
    <subcellularLocation>
        <location evidence="1">Membrane</location>
        <topology evidence="1">Multi-pass membrane protein</topology>
    </subcellularLocation>
</comment>
<protein>
    <submittedName>
        <fullName evidence="12">Putative MFS sugar transporter</fullName>
    </submittedName>
</protein>
<keyword evidence="12" id="KW-0762">Sugar transport</keyword>
<evidence type="ECO:0000259" key="11">
    <source>
        <dbReference type="PROSITE" id="PS50850"/>
    </source>
</evidence>
<keyword evidence="10" id="KW-0732">Signal</keyword>
<evidence type="ECO:0000256" key="5">
    <source>
        <dbReference type="ARBA" id="ARBA00022989"/>
    </source>
</evidence>
<dbReference type="GeneID" id="34451012"/>
<keyword evidence="5 9" id="KW-1133">Transmembrane helix</keyword>
<evidence type="ECO:0000313" key="12">
    <source>
        <dbReference type="EMBL" id="OGM43398.1"/>
    </source>
</evidence>
<dbReference type="OrthoDB" id="6612291at2759"/>
<feature type="region of interest" description="Disordered" evidence="8">
    <location>
        <begin position="501"/>
        <end position="530"/>
    </location>
</feature>
<keyword evidence="3 7" id="KW-0813">Transport</keyword>
<gene>
    <name evidence="12" type="ORF">ABOM_007622</name>
</gene>
<dbReference type="RefSeq" id="XP_022387115.1">
    <property type="nucleotide sequence ID" value="XM_022534751.1"/>
</dbReference>
<feature type="chain" id="PRO_5009534264" evidence="10">
    <location>
        <begin position="22"/>
        <end position="530"/>
    </location>
</feature>
<proteinExistence type="inferred from homology"/>
<evidence type="ECO:0000256" key="2">
    <source>
        <dbReference type="ARBA" id="ARBA00010992"/>
    </source>
</evidence>
<dbReference type="SUPFAM" id="SSF103473">
    <property type="entry name" value="MFS general substrate transporter"/>
    <property type="match status" value="1"/>
</dbReference>
<feature type="transmembrane region" description="Helical" evidence="9">
    <location>
        <begin position="163"/>
        <end position="187"/>
    </location>
</feature>
<dbReference type="EMBL" id="LYCR01000071">
    <property type="protein sequence ID" value="OGM43398.1"/>
    <property type="molecule type" value="Genomic_DNA"/>
</dbReference>
<feature type="transmembrane region" description="Helical" evidence="9">
    <location>
        <begin position="105"/>
        <end position="124"/>
    </location>
</feature>